<reference evidence="2 3" key="1">
    <citation type="submission" date="2023-10" db="EMBL/GenBank/DDBJ databases">
        <title>Genome-Wide Identification Analysis in wild type Solanum Pinnatisectum Reveals Some Genes Defensing Phytophthora Infestans.</title>
        <authorList>
            <person name="Sun C."/>
        </authorList>
    </citation>
    <scope>NUCLEOTIDE SEQUENCE [LARGE SCALE GENOMIC DNA]</scope>
    <source>
        <strain evidence="2">LQN</strain>
        <tissue evidence="2">Leaf</tissue>
    </source>
</reference>
<evidence type="ECO:0000313" key="3">
    <source>
        <dbReference type="Proteomes" id="UP001311915"/>
    </source>
</evidence>
<dbReference type="PANTHER" id="PTHR33223:SF11">
    <property type="entry name" value="ELEMENT PROTEIN, PUTATIVE-RELATED"/>
    <property type="match status" value="1"/>
</dbReference>
<organism evidence="2 3">
    <name type="scientific">Solanum pinnatisectum</name>
    <name type="common">tansyleaf nightshade</name>
    <dbReference type="NCBI Taxonomy" id="50273"/>
    <lineage>
        <taxon>Eukaryota</taxon>
        <taxon>Viridiplantae</taxon>
        <taxon>Streptophyta</taxon>
        <taxon>Embryophyta</taxon>
        <taxon>Tracheophyta</taxon>
        <taxon>Spermatophyta</taxon>
        <taxon>Magnoliopsida</taxon>
        <taxon>eudicotyledons</taxon>
        <taxon>Gunneridae</taxon>
        <taxon>Pentapetalae</taxon>
        <taxon>asterids</taxon>
        <taxon>lamiids</taxon>
        <taxon>Solanales</taxon>
        <taxon>Solanaceae</taxon>
        <taxon>Solanoideae</taxon>
        <taxon>Solaneae</taxon>
        <taxon>Solanum</taxon>
    </lineage>
</organism>
<protein>
    <recommendedName>
        <fullName evidence="1">Retrotransposon gag domain-containing protein</fullName>
    </recommendedName>
</protein>
<dbReference type="PANTHER" id="PTHR33223">
    <property type="entry name" value="CCHC-TYPE DOMAIN-CONTAINING PROTEIN"/>
    <property type="match status" value="1"/>
</dbReference>
<proteinExistence type="predicted"/>
<comment type="caution">
    <text evidence="2">The sequence shown here is derived from an EMBL/GenBank/DDBJ whole genome shotgun (WGS) entry which is preliminary data.</text>
</comment>
<dbReference type="AlphaFoldDB" id="A0AAV9LV93"/>
<dbReference type="EMBL" id="JAWPEI010000004">
    <property type="protein sequence ID" value="KAK4729636.1"/>
    <property type="molecule type" value="Genomic_DNA"/>
</dbReference>
<evidence type="ECO:0000259" key="1">
    <source>
        <dbReference type="Pfam" id="PF03732"/>
    </source>
</evidence>
<accession>A0AAV9LV93</accession>
<name>A0AAV9LV93_9SOLN</name>
<dbReference type="Proteomes" id="UP001311915">
    <property type="component" value="Unassembled WGS sequence"/>
</dbReference>
<gene>
    <name evidence="2" type="ORF">R3W88_022624</name>
</gene>
<keyword evidence="3" id="KW-1185">Reference proteome</keyword>
<feature type="domain" description="Retrotransposon gag" evidence="1">
    <location>
        <begin position="4"/>
        <end position="97"/>
    </location>
</feature>
<dbReference type="InterPro" id="IPR005162">
    <property type="entry name" value="Retrotrans_gag_dom"/>
</dbReference>
<evidence type="ECO:0000313" key="2">
    <source>
        <dbReference type="EMBL" id="KAK4729636.1"/>
    </source>
</evidence>
<sequence length="265" mass="30568">MRLRLFPFSFTGEATNWLNEMPDDSIKTSNDLKKAFLKRFYPKLRELQMKDEISAHKQLPREAMHDSWWRLNQKLNRCPNHGLTERHLKQALYRSLNYVTKPIVNAVCGGSFMRKPFADIMQLMDKVAKNNRACHTRDAEVEDLEVTFGLSAEQRRREEERDQDISHMQTQMDLLTKHIMASFEKVNAVGTPNMYKNQDIDQDEEAKYLGNQGGFWNYNSGNQGNRGRASGSSSGSKLEDILAKVLQKVESIDAEVKEMKGDFSV</sequence>
<dbReference type="Pfam" id="PF03732">
    <property type="entry name" value="Retrotrans_gag"/>
    <property type="match status" value="1"/>
</dbReference>